<sequence>MSEIIGETDRGGEALFDDSVLRSLDLSRCKLVARGQGYPYLSDSLRARPLERGDFANGYLSLLSQLTRVGDYPREKFEAHFDRMRALPGVYYTVVVEDVDGGRRVVGTATLVMELKFIRGAATRGRLEELVVDSEYRNLHLGSYLLELVTELCRGLGAYKMTLDCKPEVEGFYSKYGYTNEGQRYLTQRFHD</sequence>
<evidence type="ECO:0000256" key="3">
    <source>
        <dbReference type="ARBA" id="ARBA00048964"/>
    </source>
</evidence>
<dbReference type="PANTHER" id="PTHR13355:SF11">
    <property type="entry name" value="GLUCOSAMINE 6-PHOSPHATE N-ACETYLTRANSFERASE"/>
    <property type="match status" value="1"/>
</dbReference>
<dbReference type="GO" id="GO:0004343">
    <property type="term" value="F:glucosamine 6-phosphate N-acetyltransferase activity"/>
    <property type="evidence" value="ECO:0007669"/>
    <property type="project" value="UniProtKB-UniRule"/>
</dbReference>
<dbReference type="InterPro" id="IPR016181">
    <property type="entry name" value="Acyl_CoA_acyltransferase"/>
</dbReference>
<evidence type="ECO:0000256" key="4">
    <source>
        <dbReference type="RuleBase" id="RU365086"/>
    </source>
</evidence>
<evidence type="ECO:0000256" key="2">
    <source>
        <dbReference type="ARBA" id="ARBA00006048"/>
    </source>
</evidence>
<comment type="pathway">
    <text evidence="1 4">Nucleotide-sugar biosynthesis; UDP-N-acetyl-alpha-D-glucosamine biosynthesis; N-acetyl-alpha-D-glucosamine 1-phosphate from alpha-D-glucosamine 6-phosphate (route I): step 1/2.</text>
</comment>
<accession>A0AA35STI3</accession>
<organism evidence="6 7">
    <name type="scientific">Geodia barretti</name>
    <name type="common">Barrett's horny sponge</name>
    <dbReference type="NCBI Taxonomy" id="519541"/>
    <lineage>
        <taxon>Eukaryota</taxon>
        <taxon>Metazoa</taxon>
        <taxon>Porifera</taxon>
        <taxon>Demospongiae</taxon>
        <taxon>Heteroscleromorpha</taxon>
        <taxon>Tetractinellida</taxon>
        <taxon>Astrophorina</taxon>
        <taxon>Geodiidae</taxon>
        <taxon>Geodia</taxon>
    </lineage>
</organism>
<name>A0AA35STI3_GEOBA</name>
<gene>
    <name evidence="6" type="ORF">GBAR_LOCUS20141</name>
</gene>
<dbReference type="PANTHER" id="PTHR13355">
    <property type="entry name" value="GLUCOSAMINE 6-PHOSPHATE N-ACETYLTRANSFERASE"/>
    <property type="match status" value="1"/>
</dbReference>
<evidence type="ECO:0000313" key="6">
    <source>
        <dbReference type="EMBL" id="CAI8035895.1"/>
    </source>
</evidence>
<dbReference type="Pfam" id="PF00583">
    <property type="entry name" value="Acetyltransf_1"/>
    <property type="match status" value="1"/>
</dbReference>
<dbReference type="AlphaFoldDB" id="A0AA35STI3"/>
<keyword evidence="4" id="KW-0012">Acyltransferase</keyword>
<dbReference type="EMBL" id="CASHTH010002830">
    <property type="protein sequence ID" value="CAI8035895.1"/>
    <property type="molecule type" value="Genomic_DNA"/>
</dbReference>
<dbReference type="GO" id="GO:0006048">
    <property type="term" value="P:UDP-N-acetylglucosamine biosynthetic process"/>
    <property type="evidence" value="ECO:0007669"/>
    <property type="project" value="UniProtKB-UniRule"/>
</dbReference>
<comment type="similarity">
    <text evidence="2 4">Belongs to the acetyltransferase family. GNA1 subfamily.</text>
</comment>
<protein>
    <recommendedName>
        <fullName evidence="4">Glucosamine 6-phosphate N-acetyltransferase</fullName>
        <ecNumber evidence="4">2.3.1.4</ecNumber>
    </recommendedName>
</protein>
<evidence type="ECO:0000313" key="7">
    <source>
        <dbReference type="Proteomes" id="UP001174909"/>
    </source>
</evidence>
<feature type="domain" description="N-acetyltransferase" evidence="5">
    <location>
        <begin position="45"/>
        <end position="192"/>
    </location>
</feature>
<dbReference type="InterPro" id="IPR039143">
    <property type="entry name" value="GNPNAT1-like"/>
</dbReference>
<reference evidence="6" key="1">
    <citation type="submission" date="2023-03" db="EMBL/GenBank/DDBJ databases">
        <authorList>
            <person name="Steffen K."/>
            <person name="Cardenas P."/>
        </authorList>
    </citation>
    <scope>NUCLEOTIDE SEQUENCE</scope>
</reference>
<evidence type="ECO:0000256" key="1">
    <source>
        <dbReference type="ARBA" id="ARBA00004832"/>
    </source>
</evidence>
<evidence type="ECO:0000259" key="5">
    <source>
        <dbReference type="PROSITE" id="PS51186"/>
    </source>
</evidence>
<comment type="catalytic activity">
    <reaction evidence="3 4">
        <text>D-glucosamine 6-phosphate + acetyl-CoA = N-acetyl-D-glucosamine 6-phosphate + CoA + H(+)</text>
        <dbReference type="Rhea" id="RHEA:10292"/>
        <dbReference type="ChEBI" id="CHEBI:15378"/>
        <dbReference type="ChEBI" id="CHEBI:57287"/>
        <dbReference type="ChEBI" id="CHEBI:57288"/>
        <dbReference type="ChEBI" id="CHEBI:57513"/>
        <dbReference type="ChEBI" id="CHEBI:58725"/>
        <dbReference type="EC" id="2.3.1.4"/>
    </reaction>
</comment>
<dbReference type="Proteomes" id="UP001174909">
    <property type="component" value="Unassembled WGS sequence"/>
</dbReference>
<dbReference type="PROSITE" id="PS51186">
    <property type="entry name" value="GNAT"/>
    <property type="match status" value="1"/>
</dbReference>
<keyword evidence="4" id="KW-0808">Transferase</keyword>
<dbReference type="InterPro" id="IPR000182">
    <property type="entry name" value="GNAT_dom"/>
</dbReference>
<proteinExistence type="inferred from homology"/>
<comment type="caution">
    <text evidence="6">The sequence shown here is derived from an EMBL/GenBank/DDBJ whole genome shotgun (WGS) entry which is preliminary data.</text>
</comment>
<dbReference type="SUPFAM" id="SSF55729">
    <property type="entry name" value="Acyl-CoA N-acyltransferases (Nat)"/>
    <property type="match status" value="1"/>
</dbReference>
<keyword evidence="7" id="KW-1185">Reference proteome</keyword>
<dbReference type="CDD" id="cd04301">
    <property type="entry name" value="NAT_SF"/>
    <property type="match status" value="1"/>
</dbReference>
<dbReference type="Gene3D" id="3.40.630.30">
    <property type="match status" value="1"/>
</dbReference>
<dbReference type="EC" id="2.3.1.4" evidence="4"/>